<accession>A0AAW4U7Q2</accession>
<comment type="caution">
    <text evidence="3">The sequence shown here is derived from an EMBL/GenBank/DDBJ whole genome shotgun (WGS) entry which is preliminary data.</text>
</comment>
<reference evidence="3" key="1">
    <citation type="submission" date="2021-10" db="EMBL/GenBank/DDBJ databases">
        <title>Collection of gut derived symbiotic bacterial strains cultured from healthy donors.</title>
        <authorList>
            <person name="Lin H."/>
            <person name="Littmann E."/>
            <person name="Claire K."/>
            <person name="Pamer E."/>
        </authorList>
    </citation>
    <scope>NUCLEOTIDE SEQUENCE</scope>
    <source>
        <strain evidence="3">MSK.7.16</strain>
    </source>
</reference>
<dbReference type="Pfam" id="PF01381">
    <property type="entry name" value="HTH_3"/>
    <property type="match status" value="1"/>
</dbReference>
<feature type="domain" description="HTH cro/C1-type" evidence="2">
    <location>
        <begin position="15"/>
        <end position="69"/>
    </location>
</feature>
<protein>
    <submittedName>
        <fullName evidence="3">Helix-turn-helix domain-containing protein</fullName>
    </submittedName>
</protein>
<evidence type="ECO:0000256" key="1">
    <source>
        <dbReference type="ARBA" id="ARBA00023125"/>
    </source>
</evidence>
<dbReference type="PROSITE" id="PS50943">
    <property type="entry name" value="HTH_CROC1"/>
    <property type="match status" value="1"/>
</dbReference>
<dbReference type="Proteomes" id="UP001198190">
    <property type="component" value="Unassembled WGS sequence"/>
</dbReference>
<dbReference type="InterPro" id="IPR010982">
    <property type="entry name" value="Lambda_DNA-bd_dom_sf"/>
</dbReference>
<evidence type="ECO:0000259" key="2">
    <source>
        <dbReference type="PROSITE" id="PS50943"/>
    </source>
</evidence>
<proteinExistence type="predicted"/>
<evidence type="ECO:0000313" key="4">
    <source>
        <dbReference type="Proteomes" id="UP001198190"/>
    </source>
</evidence>
<sequence length="81" mass="9781">MMKKEDENKIIGDKIYRLRISRNYDRMTFAELLKVSERTIRRWETGKSKVRESNILKICLLFDISIAYFIKKEKGNDIHDK</sequence>
<keyword evidence="1" id="KW-0238">DNA-binding</keyword>
<dbReference type="RefSeq" id="WP_227153107.1">
    <property type="nucleotide sequence ID" value="NZ_CAUBDY010000014.1"/>
</dbReference>
<dbReference type="PANTHER" id="PTHR46558">
    <property type="entry name" value="TRACRIPTIONAL REGULATORY PROTEIN-RELATED-RELATED"/>
    <property type="match status" value="1"/>
</dbReference>
<dbReference type="CDD" id="cd00093">
    <property type="entry name" value="HTH_XRE"/>
    <property type="match status" value="1"/>
</dbReference>
<dbReference type="Gene3D" id="1.10.260.40">
    <property type="entry name" value="lambda repressor-like DNA-binding domains"/>
    <property type="match status" value="1"/>
</dbReference>
<dbReference type="PANTHER" id="PTHR46558:SF4">
    <property type="entry name" value="DNA-BIDING PHAGE PROTEIN"/>
    <property type="match status" value="1"/>
</dbReference>
<dbReference type="InterPro" id="IPR001387">
    <property type="entry name" value="Cro/C1-type_HTH"/>
</dbReference>
<evidence type="ECO:0000313" key="3">
    <source>
        <dbReference type="EMBL" id="MCB6828819.1"/>
    </source>
</evidence>
<gene>
    <name evidence="3" type="ORF">LIY65_08955</name>
</gene>
<name>A0AAW4U7Q2_9FIRM</name>
<organism evidence="3 4">
    <name type="scientific">Megamonas funiformis</name>
    <dbReference type="NCBI Taxonomy" id="437897"/>
    <lineage>
        <taxon>Bacteria</taxon>
        <taxon>Bacillati</taxon>
        <taxon>Bacillota</taxon>
        <taxon>Negativicutes</taxon>
        <taxon>Selenomonadales</taxon>
        <taxon>Selenomonadaceae</taxon>
        <taxon>Megamonas</taxon>
    </lineage>
</organism>
<dbReference type="SUPFAM" id="SSF47413">
    <property type="entry name" value="lambda repressor-like DNA-binding domains"/>
    <property type="match status" value="1"/>
</dbReference>
<dbReference type="EMBL" id="JAJCGD010000026">
    <property type="protein sequence ID" value="MCB6828819.1"/>
    <property type="molecule type" value="Genomic_DNA"/>
</dbReference>
<dbReference type="SMART" id="SM00530">
    <property type="entry name" value="HTH_XRE"/>
    <property type="match status" value="1"/>
</dbReference>
<dbReference type="GO" id="GO:0003677">
    <property type="term" value="F:DNA binding"/>
    <property type="evidence" value="ECO:0007669"/>
    <property type="project" value="UniProtKB-KW"/>
</dbReference>
<dbReference type="AlphaFoldDB" id="A0AAW4U7Q2"/>